<sequence>MVKPKYKVGDEIVGDEGTGTRSGKLSIIAWVNPDRRAWERSGETRYIVSWIGERLNAQPDISHYKSDWLEENTSLVSTPAEKRGRFMCLVEGSNAPPKVEHITEREAREEAERLAERCGGTVRVLQVVASVKMKKKILYTPDWDNE</sequence>
<dbReference type="EMBL" id="KM247287">
    <property type="protein sequence ID" value="AIM40514.1"/>
    <property type="molecule type" value="Genomic_DNA"/>
</dbReference>
<dbReference type="RefSeq" id="YP_009101361.1">
    <property type="nucleotide sequence ID" value="NC_025445.1"/>
</dbReference>
<dbReference type="GeneID" id="22277661"/>
<evidence type="ECO:0000313" key="1">
    <source>
        <dbReference type="EMBL" id="AIM40514.1"/>
    </source>
</evidence>
<accession>A0A088FAG9</accession>
<name>A0A088FAG9_9CAUD</name>
<protein>
    <submittedName>
        <fullName evidence="1">Uncharacterized protein</fullName>
    </submittedName>
</protein>
<dbReference type="Proteomes" id="UP000029367">
    <property type="component" value="Segment"/>
</dbReference>
<dbReference type="KEGG" id="vg:22277661"/>
<evidence type="ECO:0000313" key="2">
    <source>
        <dbReference type="Proteomes" id="UP000029367"/>
    </source>
</evidence>
<organism evidence="1 2">
    <name type="scientific">Escherichia phage J8-65</name>
    <dbReference type="NCBI Taxonomy" id="1536597"/>
    <lineage>
        <taxon>Viruses</taxon>
        <taxon>Duplodnaviria</taxon>
        <taxon>Heunggongvirae</taxon>
        <taxon>Uroviricota</taxon>
        <taxon>Caudoviricetes</taxon>
        <taxon>Autographivirales</taxon>
        <taxon>Autoscriptoviridae</taxon>
        <taxon>Stentvirinae</taxon>
        <taxon>Bonnellvirus</taxon>
        <taxon>Bonnellvirus smaasur</taxon>
        <taxon>Bonnellvirus J865</taxon>
    </lineage>
</organism>
<proteinExistence type="predicted"/>
<reference evidence="1 2" key="1">
    <citation type="submission" date="2014-07" db="EMBL/GenBank/DDBJ databases">
        <title>Synergy as a Rationale for Phage Therapy using Phage Cocktails.</title>
        <authorList>
            <person name="Schmerer M."/>
            <person name="Molineux I.J."/>
            <person name="Bull J.J."/>
        </authorList>
    </citation>
    <scope>NUCLEOTIDE SEQUENCE [LARGE SCALE GENOMIC DNA]</scope>
</reference>
<keyword evidence="2" id="KW-1185">Reference proteome</keyword>